<dbReference type="Proteomes" id="UP000501812">
    <property type="component" value="Chromosome"/>
</dbReference>
<accession>A0A858RNF5</accession>
<proteinExistence type="predicted"/>
<dbReference type="RefSeq" id="WP_169456463.1">
    <property type="nucleotide sequence ID" value="NZ_CP051774.1"/>
</dbReference>
<dbReference type="PROSITE" id="PS51257">
    <property type="entry name" value="PROKAR_LIPOPROTEIN"/>
    <property type="match status" value="1"/>
</dbReference>
<organism evidence="2 3">
    <name type="scientific">Luteolibacter luteus</name>
    <dbReference type="NCBI Taxonomy" id="2728835"/>
    <lineage>
        <taxon>Bacteria</taxon>
        <taxon>Pseudomonadati</taxon>
        <taxon>Verrucomicrobiota</taxon>
        <taxon>Verrucomicrobiia</taxon>
        <taxon>Verrucomicrobiales</taxon>
        <taxon>Verrucomicrobiaceae</taxon>
        <taxon>Luteolibacter</taxon>
    </lineage>
</organism>
<reference evidence="2 3" key="1">
    <citation type="submission" date="2020-04" db="EMBL/GenBank/DDBJ databases">
        <title>Luteolibacter sp. G-1-1-1 isolated from soil.</title>
        <authorList>
            <person name="Dahal R.H."/>
        </authorList>
    </citation>
    <scope>NUCLEOTIDE SEQUENCE [LARGE SCALE GENOMIC DNA]</scope>
    <source>
        <strain evidence="2 3">G-1-1-1</strain>
    </source>
</reference>
<gene>
    <name evidence="2" type="ORF">HHL09_20325</name>
</gene>
<dbReference type="AlphaFoldDB" id="A0A858RNF5"/>
<evidence type="ECO:0000256" key="1">
    <source>
        <dbReference type="SAM" id="MobiDB-lite"/>
    </source>
</evidence>
<protein>
    <submittedName>
        <fullName evidence="2">Uncharacterized protein</fullName>
    </submittedName>
</protein>
<evidence type="ECO:0000313" key="3">
    <source>
        <dbReference type="Proteomes" id="UP000501812"/>
    </source>
</evidence>
<dbReference type="EMBL" id="CP051774">
    <property type="protein sequence ID" value="QJE98034.1"/>
    <property type="molecule type" value="Genomic_DNA"/>
</dbReference>
<evidence type="ECO:0000313" key="2">
    <source>
        <dbReference type="EMBL" id="QJE98034.1"/>
    </source>
</evidence>
<sequence length="248" mass="27337">MIFKHLWAFIRSPKTWASLGACAIAIGCLADTLQIKDILSPSSTFQKRTREVDHSSLAASPPRPEESGEGYGGLEFIDTSVTRSGAYTVLTCKDTSTNKAVSQRYEKRLPQGVRSTLLNKAKIPLKNSANAEQIQLAIEESREPLSDLKTKISLGKRLGAKWGLEIQYSIEENPADAKVALERVRKISSPTVRIQITKIDLETGIELWTAECEVEGEKEITPTPEPAMNTLVNLAIIDVVKDFIANNK</sequence>
<dbReference type="KEGG" id="luo:HHL09_20325"/>
<feature type="region of interest" description="Disordered" evidence="1">
    <location>
        <begin position="46"/>
        <end position="72"/>
    </location>
</feature>
<name>A0A858RNF5_9BACT</name>
<keyword evidence="3" id="KW-1185">Reference proteome</keyword>